<gene>
    <name evidence="1" type="ORF">ANTHELSMS3_03191</name>
</gene>
<dbReference type="EMBL" id="CP022540">
    <property type="protein sequence ID" value="ASP21841.1"/>
    <property type="molecule type" value="Genomic_DNA"/>
</dbReference>
<protein>
    <submittedName>
        <fullName evidence="1">Uncharacterized protein</fullName>
    </submittedName>
</protein>
<dbReference type="Proteomes" id="UP000203589">
    <property type="component" value="Chromosome"/>
</dbReference>
<keyword evidence="2" id="KW-1185">Reference proteome</keyword>
<dbReference type="RefSeq" id="WP_094035695.1">
    <property type="nucleotide sequence ID" value="NZ_CP022540.1"/>
</dbReference>
<organism evidence="1 2">
    <name type="scientific">Antarctobacter heliothermus</name>
    <dbReference type="NCBI Taxonomy" id="74033"/>
    <lineage>
        <taxon>Bacteria</taxon>
        <taxon>Pseudomonadati</taxon>
        <taxon>Pseudomonadota</taxon>
        <taxon>Alphaproteobacteria</taxon>
        <taxon>Rhodobacterales</taxon>
        <taxon>Roseobacteraceae</taxon>
        <taxon>Antarctobacter</taxon>
    </lineage>
</organism>
<evidence type="ECO:0000313" key="1">
    <source>
        <dbReference type="EMBL" id="ASP21841.1"/>
    </source>
</evidence>
<dbReference type="OrthoDB" id="7862266at2"/>
<sequence length="493" mass="51881">MFRTNDTGSITAAFVLILPALLIGAAVALDLLMLNVHRSHVQAQADFSALEAVRFVSDEDQAFAQATESVALNDQFVARALTRQQVTLGRYHDGVFVPKVAGGPRSNAAQVQAVSDSFMSVSALLGRGRDSVIQRDAVAAVHDSVSFALSNCLVSLNLFNGILRPFLGAETDVICSDGVLRLKVDALLETLSADLDAPMTYGEVLNSDIALNTLWSAALGVSVDAPQGSVRLGDLIHLDDADRRTRLGVRLPGGTVSGSDLIMGSLELFGEHAVDLDLKADLGPLAQVPISLTVVEPRRIVTNVEPGSPEAYAETAQIRLGVNGLDLLGLVRLSLELEIARASARLSDEATMCTPGDDSEVVVFNPVTAGLLELKVELSVLGLTISDTIDLVDTGPLRVGFSADDVAQQRSKEFSPRLEGVLDDTADEVVGLLDQLPLSGLTRPLGGLLGGVVGAVSPLDELLGAIVHDFVGLAIAPATLTVYDAECSIRLVQ</sequence>
<name>A0A222E7C2_9RHOB</name>
<dbReference type="KEGG" id="aht:ANTHELSMS3_03191"/>
<proteinExistence type="predicted"/>
<reference evidence="1 2" key="1">
    <citation type="submission" date="2017-07" db="EMBL/GenBank/DDBJ databases">
        <title>Genome Sequence of Antarctobacter heliothermus Strain SMS3 Isolated from a culture of the Diatom Skeletonema marinoi.</title>
        <authorList>
            <person name="Topel M."/>
            <person name="Pinder M.I.M."/>
            <person name="Johansson O.N."/>
            <person name="Kourtchenko O."/>
            <person name="Godhe A."/>
            <person name="Clarke A.K."/>
        </authorList>
    </citation>
    <scope>NUCLEOTIDE SEQUENCE [LARGE SCALE GENOMIC DNA]</scope>
    <source>
        <strain evidence="1 2">SMS3</strain>
    </source>
</reference>
<evidence type="ECO:0000313" key="2">
    <source>
        <dbReference type="Proteomes" id="UP000203589"/>
    </source>
</evidence>
<dbReference type="AlphaFoldDB" id="A0A222E7C2"/>
<accession>A0A222E7C2</accession>